<keyword evidence="1" id="KW-0472">Membrane</keyword>
<reference evidence="2" key="1">
    <citation type="journal article" date="2020" name="Stud. Mycol.">
        <title>101 Dothideomycetes genomes: a test case for predicting lifestyles and emergence of pathogens.</title>
        <authorList>
            <person name="Haridas S."/>
            <person name="Albert R."/>
            <person name="Binder M."/>
            <person name="Bloem J."/>
            <person name="Labutti K."/>
            <person name="Salamov A."/>
            <person name="Andreopoulos B."/>
            <person name="Baker S."/>
            <person name="Barry K."/>
            <person name="Bills G."/>
            <person name="Bluhm B."/>
            <person name="Cannon C."/>
            <person name="Castanera R."/>
            <person name="Culley D."/>
            <person name="Daum C."/>
            <person name="Ezra D."/>
            <person name="Gonzalez J."/>
            <person name="Henrissat B."/>
            <person name="Kuo A."/>
            <person name="Liang C."/>
            <person name="Lipzen A."/>
            <person name="Lutzoni F."/>
            <person name="Magnuson J."/>
            <person name="Mondo S."/>
            <person name="Nolan M."/>
            <person name="Ohm R."/>
            <person name="Pangilinan J."/>
            <person name="Park H.-J."/>
            <person name="Ramirez L."/>
            <person name="Alfaro M."/>
            <person name="Sun H."/>
            <person name="Tritt A."/>
            <person name="Yoshinaga Y."/>
            <person name="Zwiers L.-H."/>
            <person name="Turgeon B."/>
            <person name="Goodwin S."/>
            <person name="Spatafora J."/>
            <person name="Crous P."/>
            <person name="Grigoriev I."/>
        </authorList>
    </citation>
    <scope>NUCLEOTIDE SEQUENCE</scope>
    <source>
        <strain evidence="2">CBS 125425</strain>
    </source>
</reference>
<name>A0A9P4UW29_9PLEO</name>
<keyword evidence="1" id="KW-0812">Transmembrane</keyword>
<keyword evidence="3" id="KW-1185">Reference proteome</keyword>
<evidence type="ECO:0000313" key="2">
    <source>
        <dbReference type="EMBL" id="KAF2726750.1"/>
    </source>
</evidence>
<dbReference type="Proteomes" id="UP000799444">
    <property type="component" value="Unassembled WGS sequence"/>
</dbReference>
<comment type="caution">
    <text evidence="2">The sequence shown here is derived from an EMBL/GenBank/DDBJ whole genome shotgun (WGS) entry which is preliminary data.</text>
</comment>
<accession>A0A9P4UW29</accession>
<organism evidence="2 3">
    <name type="scientific">Polyplosphaeria fusca</name>
    <dbReference type="NCBI Taxonomy" id="682080"/>
    <lineage>
        <taxon>Eukaryota</taxon>
        <taxon>Fungi</taxon>
        <taxon>Dikarya</taxon>
        <taxon>Ascomycota</taxon>
        <taxon>Pezizomycotina</taxon>
        <taxon>Dothideomycetes</taxon>
        <taxon>Pleosporomycetidae</taxon>
        <taxon>Pleosporales</taxon>
        <taxon>Tetraplosphaeriaceae</taxon>
        <taxon>Polyplosphaeria</taxon>
    </lineage>
</organism>
<evidence type="ECO:0000256" key="1">
    <source>
        <dbReference type="SAM" id="Phobius"/>
    </source>
</evidence>
<gene>
    <name evidence="2" type="ORF">EJ04DRAFT_517663</name>
</gene>
<feature type="transmembrane region" description="Helical" evidence="1">
    <location>
        <begin position="20"/>
        <end position="38"/>
    </location>
</feature>
<keyword evidence="1" id="KW-1133">Transmembrane helix</keyword>
<dbReference type="AlphaFoldDB" id="A0A9P4UW29"/>
<proteinExistence type="predicted"/>
<dbReference type="EMBL" id="ML996396">
    <property type="protein sequence ID" value="KAF2726750.1"/>
    <property type="molecule type" value="Genomic_DNA"/>
</dbReference>
<protein>
    <submittedName>
        <fullName evidence="2">Uncharacterized protein</fullName>
    </submittedName>
</protein>
<sequence>MSPQDPVTLQALLRTPPALVLTGSLASIVTFFLFVSFIKSLKAIKVALAVTTISIPQNIYH</sequence>
<evidence type="ECO:0000313" key="3">
    <source>
        <dbReference type="Proteomes" id="UP000799444"/>
    </source>
</evidence>